<evidence type="ECO:0000313" key="2">
    <source>
        <dbReference type="Proteomes" id="UP000809349"/>
    </source>
</evidence>
<organism evidence="1 2">
    <name type="scientific">Massilia soli</name>
    <dbReference type="NCBI Taxonomy" id="2792854"/>
    <lineage>
        <taxon>Bacteria</taxon>
        <taxon>Pseudomonadati</taxon>
        <taxon>Pseudomonadota</taxon>
        <taxon>Betaproteobacteria</taxon>
        <taxon>Burkholderiales</taxon>
        <taxon>Oxalobacteraceae</taxon>
        <taxon>Telluria group</taxon>
        <taxon>Massilia</taxon>
    </lineage>
</organism>
<keyword evidence="2" id="KW-1185">Reference proteome</keyword>
<dbReference type="Pfam" id="PF14070">
    <property type="entry name" value="YjfB_motility"/>
    <property type="match status" value="1"/>
</dbReference>
<reference evidence="1 2" key="2">
    <citation type="submission" date="2021-08" db="EMBL/GenBank/DDBJ databases">
        <title>Massilia sp. R798.</title>
        <authorList>
            <person name="Baek J.H."/>
            <person name="Jung H.S."/>
            <person name="Kim K.R."/>
            <person name="Jeon C.O."/>
        </authorList>
    </citation>
    <scope>NUCLEOTIDE SEQUENCE [LARGE SCALE GENOMIC DNA]</scope>
    <source>
        <strain evidence="1 2">R798</strain>
    </source>
</reference>
<dbReference type="EMBL" id="JAFBIL020000002">
    <property type="protein sequence ID" value="MBZ2206715.1"/>
    <property type="molecule type" value="Genomic_DNA"/>
</dbReference>
<evidence type="ECO:0000313" key="1">
    <source>
        <dbReference type="EMBL" id="MBZ2206715.1"/>
    </source>
</evidence>
<accession>A0ABS7SNJ1</accession>
<protein>
    <submittedName>
        <fullName evidence="1">YjfB family protein</fullName>
    </submittedName>
</protein>
<reference evidence="1 2" key="1">
    <citation type="submission" date="2021-01" db="EMBL/GenBank/DDBJ databases">
        <authorList>
            <person name="Ruan W."/>
            <person name="Khan S.A."/>
            <person name="Jeon C.O."/>
        </authorList>
    </citation>
    <scope>NUCLEOTIDE SEQUENCE [LARGE SCALE GENOMIC DNA]</scope>
    <source>
        <strain evidence="1 2">R798</strain>
    </source>
</reference>
<comment type="caution">
    <text evidence="1">The sequence shown here is derived from an EMBL/GenBank/DDBJ whole genome shotgun (WGS) entry which is preliminary data.</text>
</comment>
<dbReference type="Proteomes" id="UP000809349">
    <property type="component" value="Unassembled WGS sequence"/>
</dbReference>
<name>A0ABS7SNJ1_9BURK</name>
<sequence>MDVTSIAKLATSIAETGNRQEVQAAVMKRAMQIEGSVATQLIDAIKTAQPVQRLPSNLGNNINTTA</sequence>
<dbReference type="InterPro" id="IPR025906">
    <property type="entry name" value="YjfB_motility"/>
</dbReference>
<gene>
    <name evidence="1" type="ORF">I4X03_005530</name>
</gene>
<dbReference type="RefSeq" id="WP_223466903.1">
    <property type="nucleotide sequence ID" value="NZ_JAFBIL020000002.1"/>
</dbReference>
<proteinExistence type="predicted"/>